<dbReference type="PROSITE" id="PS00232">
    <property type="entry name" value="CADHERIN_1"/>
    <property type="match status" value="2"/>
</dbReference>
<dbReference type="GO" id="GO:0016020">
    <property type="term" value="C:membrane"/>
    <property type="evidence" value="ECO:0007669"/>
    <property type="project" value="UniProtKB-SubCell"/>
</dbReference>
<keyword evidence="4 8" id="KW-0106">Calcium</keyword>
<dbReference type="PROSITE" id="PS50268">
    <property type="entry name" value="CADHERIN_2"/>
    <property type="match status" value="4"/>
</dbReference>
<dbReference type="CDD" id="cd11304">
    <property type="entry name" value="Cadherin_repeat"/>
    <property type="match status" value="4"/>
</dbReference>
<evidence type="ECO:0000256" key="9">
    <source>
        <dbReference type="SAM" id="SignalP"/>
    </source>
</evidence>
<keyword evidence="9" id="KW-0732">Signal</keyword>
<feature type="domain" description="Cadherin" evidence="10">
    <location>
        <begin position="35"/>
        <end position="136"/>
    </location>
</feature>
<keyword evidence="7" id="KW-0472">Membrane</keyword>
<evidence type="ECO:0000256" key="5">
    <source>
        <dbReference type="ARBA" id="ARBA00022889"/>
    </source>
</evidence>
<dbReference type="InterPro" id="IPR020894">
    <property type="entry name" value="Cadherin_CS"/>
</dbReference>
<keyword evidence="2" id="KW-0812">Transmembrane</keyword>
<evidence type="ECO:0000256" key="8">
    <source>
        <dbReference type="PROSITE-ProRule" id="PRU00043"/>
    </source>
</evidence>
<evidence type="ECO:0000313" key="12">
    <source>
        <dbReference type="Proteomes" id="UP001519460"/>
    </source>
</evidence>
<feature type="domain" description="Cadherin" evidence="10">
    <location>
        <begin position="411"/>
        <end position="496"/>
    </location>
</feature>
<dbReference type="SMART" id="SM00112">
    <property type="entry name" value="CA"/>
    <property type="match status" value="4"/>
</dbReference>
<name>A0ABD0LMP7_9CAEN</name>
<evidence type="ECO:0000256" key="3">
    <source>
        <dbReference type="ARBA" id="ARBA00022737"/>
    </source>
</evidence>
<feature type="domain" description="Cadherin" evidence="10">
    <location>
        <begin position="497"/>
        <end position="609"/>
    </location>
</feature>
<comment type="caution">
    <text evidence="11">The sequence shown here is derived from an EMBL/GenBank/DDBJ whole genome shotgun (WGS) entry which is preliminary data.</text>
</comment>
<dbReference type="EMBL" id="JACVVK020000034">
    <property type="protein sequence ID" value="KAK7500884.1"/>
    <property type="molecule type" value="Genomic_DNA"/>
</dbReference>
<accession>A0ABD0LMP7</accession>
<dbReference type="InterPro" id="IPR050971">
    <property type="entry name" value="Cadherin-domain_protein"/>
</dbReference>
<evidence type="ECO:0000313" key="11">
    <source>
        <dbReference type="EMBL" id="KAK7500884.1"/>
    </source>
</evidence>
<dbReference type="GO" id="GO:0007155">
    <property type="term" value="P:cell adhesion"/>
    <property type="evidence" value="ECO:0007669"/>
    <property type="project" value="UniProtKB-KW"/>
</dbReference>
<reference evidence="11 12" key="1">
    <citation type="journal article" date="2023" name="Sci. Data">
        <title>Genome assembly of the Korean intertidal mud-creeper Batillaria attramentaria.</title>
        <authorList>
            <person name="Patra A.K."/>
            <person name="Ho P.T."/>
            <person name="Jun S."/>
            <person name="Lee S.J."/>
            <person name="Kim Y."/>
            <person name="Won Y.J."/>
        </authorList>
    </citation>
    <scope>NUCLEOTIDE SEQUENCE [LARGE SCALE GENOMIC DNA]</scope>
    <source>
        <strain evidence="11">Wonlab-2016</strain>
    </source>
</reference>
<dbReference type="PRINTS" id="PR00205">
    <property type="entry name" value="CADHERIN"/>
</dbReference>
<feature type="non-terminal residue" evidence="11">
    <location>
        <position position="624"/>
    </location>
</feature>
<evidence type="ECO:0000256" key="4">
    <source>
        <dbReference type="ARBA" id="ARBA00022837"/>
    </source>
</evidence>
<evidence type="ECO:0000256" key="6">
    <source>
        <dbReference type="ARBA" id="ARBA00022989"/>
    </source>
</evidence>
<dbReference type="AlphaFoldDB" id="A0ABD0LMP7"/>
<dbReference type="InterPro" id="IPR015919">
    <property type="entry name" value="Cadherin-like_sf"/>
</dbReference>
<dbReference type="PANTHER" id="PTHR24025">
    <property type="entry name" value="DESMOGLEIN FAMILY MEMBER"/>
    <property type="match status" value="1"/>
</dbReference>
<feature type="signal peptide" evidence="9">
    <location>
        <begin position="1"/>
        <end position="27"/>
    </location>
</feature>
<comment type="subcellular location">
    <subcellularLocation>
        <location evidence="1">Membrane</location>
    </subcellularLocation>
</comment>
<evidence type="ECO:0000259" key="10">
    <source>
        <dbReference type="PROSITE" id="PS50268"/>
    </source>
</evidence>
<keyword evidence="5" id="KW-0130">Cell adhesion</keyword>
<keyword evidence="3" id="KW-0677">Repeat</keyword>
<feature type="chain" id="PRO_5044783404" description="Cadherin domain-containing protein" evidence="9">
    <location>
        <begin position="28"/>
        <end position="624"/>
    </location>
</feature>
<dbReference type="Pfam" id="PF00028">
    <property type="entry name" value="Cadherin"/>
    <property type="match status" value="4"/>
</dbReference>
<dbReference type="InterPro" id="IPR002126">
    <property type="entry name" value="Cadherin-like_dom"/>
</dbReference>
<evidence type="ECO:0000256" key="1">
    <source>
        <dbReference type="ARBA" id="ARBA00004370"/>
    </source>
</evidence>
<dbReference type="Proteomes" id="UP001519460">
    <property type="component" value="Unassembled WGS sequence"/>
</dbReference>
<keyword evidence="12" id="KW-1185">Reference proteome</keyword>
<organism evidence="11 12">
    <name type="scientific">Batillaria attramentaria</name>
    <dbReference type="NCBI Taxonomy" id="370345"/>
    <lineage>
        <taxon>Eukaryota</taxon>
        <taxon>Metazoa</taxon>
        <taxon>Spiralia</taxon>
        <taxon>Lophotrochozoa</taxon>
        <taxon>Mollusca</taxon>
        <taxon>Gastropoda</taxon>
        <taxon>Caenogastropoda</taxon>
        <taxon>Sorbeoconcha</taxon>
        <taxon>Cerithioidea</taxon>
        <taxon>Batillariidae</taxon>
        <taxon>Batillaria</taxon>
    </lineage>
</organism>
<proteinExistence type="predicted"/>
<sequence length="624" mass="67904">MYRDVTDTRCVWWVIAAAVLCSPQVATEDFPPDVNYGIPYISVNESAPVGTVLKTFTAENHNTHTPVNVTTTGQNTDNYVYLRQGAGTRWDIVLKTTLDYEAVKRTTLSFRAEGQLPLEFTIQMYIRDVNDVHPQFKDVPYNARVNESAPDGTIVFTGIKSEDPDDGQGGVVTYSLVLAMQSSSGVADVFSIDQHSGVVTLNGALDYETTTIYHYLVVATDSPPYFTNPPYIGSVNEMKALDGDRAVSNRVVYNITSPDCQGLFQISDTSGEISVASRLDRDRPPLSTRNGLCTATVEATELDDHPPQLGQFTASQQVTITVNDVNDNRPRFSGTSFSAGIDENSPAGTALVLENGNQISVSDADQGINSEITLALHDTTNTFELMSTKVQSSGLVSIRVKNSTSLDFETIETINFTAIDHDSGDYGRITYTLQNARNTFAIDQSSGVVTTTTDQTDRETMDTYNMLVLATDGGGRVQTVPLIITIDDVNDNRPVFTQDQYDAVLNEGDTTFNRPLTLQATDGDAPGSPNSNVSFRMVSSSPAGLLRNFYLDSINGHLTVKTALDYDTLNFQGTVRLVVEARDHGTTPLSSTATVEIVLNDVNDNSPAFSMSSHSKQIREGTPI</sequence>
<dbReference type="SUPFAM" id="SSF49313">
    <property type="entry name" value="Cadherin-like"/>
    <property type="match status" value="6"/>
</dbReference>
<evidence type="ECO:0000256" key="2">
    <source>
        <dbReference type="ARBA" id="ARBA00022692"/>
    </source>
</evidence>
<evidence type="ECO:0000256" key="7">
    <source>
        <dbReference type="ARBA" id="ARBA00023136"/>
    </source>
</evidence>
<gene>
    <name evidence="11" type="ORF">BaRGS_00007764</name>
</gene>
<protein>
    <recommendedName>
        <fullName evidence="10">Cadherin domain-containing protein</fullName>
    </recommendedName>
</protein>
<dbReference type="PANTHER" id="PTHR24025:SF23">
    <property type="entry name" value="NEURAL-CADHERIN"/>
    <property type="match status" value="1"/>
</dbReference>
<feature type="domain" description="Cadherin" evidence="10">
    <location>
        <begin position="137"/>
        <end position="332"/>
    </location>
</feature>
<dbReference type="GO" id="GO:0005509">
    <property type="term" value="F:calcium ion binding"/>
    <property type="evidence" value="ECO:0007669"/>
    <property type="project" value="UniProtKB-UniRule"/>
</dbReference>
<dbReference type="Gene3D" id="2.60.40.60">
    <property type="entry name" value="Cadherins"/>
    <property type="match status" value="6"/>
</dbReference>
<keyword evidence="6" id="KW-1133">Transmembrane helix</keyword>